<dbReference type="Pfam" id="PF10944">
    <property type="entry name" value="DUF2630"/>
    <property type="match status" value="1"/>
</dbReference>
<dbReference type="EMBL" id="QZFU01000016">
    <property type="protein sequence ID" value="RJO77164.1"/>
    <property type="molecule type" value="Genomic_DNA"/>
</dbReference>
<evidence type="ECO:0000256" key="1">
    <source>
        <dbReference type="SAM" id="MobiDB-lite"/>
    </source>
</evidence>
<reference evidence="2 3" key="1">
    <citation type="submission" date="2018-09" db="EMBL/GenBank/DDBJ databases">
        <title>YIM PH21274 draft genome.</title>
        <authorList>
            <person name="Miao C."/>
        </authorList>
    </citation>
    <scope>NUCLEOTIDE SEQUENCE [LARGE SCALE GENOMIC DNA]</scope>
    <source>
        <strain evidence="2 3">YIM PH 21724</strain>
    </source>
</reference>
<evidence type="ECO:0000313" key="2">
    <source>
        <dbReference type="EMBL" id="RJO77164.1"/>
    </source>
</evidence>
<name>A0A3A4KKH5_9NOCA</name>
<comment type="caution">
    <text evidence="2">The sequence shown here is derived from an EMBL/GenBank/DDBJ whole genome shotgun (WGS) entry which is preliminary data.</text>
</comment>
<accession>A0A3A4KKH5</accession>
<dbReference type="RefSeq" id="WP_120040422.1">
    <property type="nucleotide sequence ID" value="NZ_QZFU01000016.1"/>
</dbReference>
<keyword evidence="3" id="KW-1185">Reference proteome</keyword>
<dbReference type="OrthoDB" id="7376174at2"/>
<protein>
    <submittedName>
        <fullName evidence="2">DUF2630 family protein</fullName>
    </submittedName>
</protein>
<feature type="region of interest" description="Disordered" evidence="1">
    <location>
        <begin position="60"/>
        <end position="81"/>
    </location>
</feature>
<dbReference type="InterPro" id="IPR020311">
    <property type="entry name" value="Uncharacterised_Rv0898c"/>
</dbReference>
<dbReference type="Proteomes" id="UP000266677">
    <property type="component" value="Unassembled WGS sequence"/>
</dbReference>
<dbReference type="AlphaFoldDB" id="A0A3A4KKH5"/>
<organism evidence="2 3">
    <name type="scientific">Nocardia panacis</name>
    <dbReference type="NCBI Taxonomy" id="2340916"/>
    <lineage>
        <taxon>Bacteria</taxon>
        <taxon>Bacillati</taxon>
        <taxon>Actinomycetota</taxon>
        <taxon>Actinomycetes</taxon>
        <taxon>Mycobacteriales</taxon>
        <taxon>Nocardiaceae</taxon>
        <taxon>Nocardia</taxon>
    </lineage>
</organism>
<gene>
    <name evidence="2" type="ORF">D5S18_08900</name>
</gene>
<evidence type="ECO:0000313" key="3">
    <source>
        <dbReference type="Proteomes" id="UP000266677"/>
    </source>
</evidence>
<sequence length="81" mass="9410">MTEQDILARIKELVDHEHTLRSQATRGDLDPKTERQQLAELEVMLDQCWDLLRQRRARLDVGQPPENAQANTAKQVEGYLQ</sequence>
<proteinExistence type="predicted"/>